<comment type="caution">
    <text evidence="1">The sequence shown here is derived from an EMBL/GenBank/DDBJ whole genome shotgun (WGS) entry which is preliminary data.</text>
</comment>
<proteinExistence type="predicted"/>
<dbReference type="OrthoDB" id="2617173at2"/>
<sequence length="198" mass="23243">MKNIYKLLERIKQRPGMYLGQRSITALLGFICGYDFALAENHILVEEEIPPFRQFHDWVARSYKWSESTAGWKNIILKEVGDEAKACDVFFELLELFKQRSPVTKHRVFFNSNHQRTGTIFRYSYIDGIRTESPLPQEIRIVHYTTDSGFYRFDISPSGEISEIGYFETEQLAMEEVYKEFQISLDEWEALDNQADAT</sequence>
<reference evidence="1 2" key="1">
    <citation type="submission" date="2017-06" db="EMBL/GenBank/DDBJ databases">
        <title>Genome sequencing of cyanobaciteial culture collection at National Institute for Environmental Studies (NIES).</title>
        <authorList>
            <person name="Hirose Y."/>
            <person name="Shimura Y."/>
            <person name="Fujisawa T."/>
            <person name="Nakamura Y."/>
            <person name="Kawachi M."/>
        </authorList>
    </citation>
    <scope>NUCLEOTIDE SEQUENCE [LARGE SCALE GENOMIC DNA]</scope>
    <source>
        <strain evidence="1 2">NIES-4072</strain>
    </source>
</reference>
<dbReference type="AlphaFoldDB" id="A0A2R5G025"/>
<dbReference type="Proteomes" id="UP000245124">
    <property type="component" value="Unassembled WGS sequence"/>
</dbReference>
<protein>
    <submittedName>
        <fullName evidence="1">Uncharacterized protein</fullName>
    </submittedName>
</protein>
<organism evidence="1 2">
    <name type="scientific">Nostoc commune NIES-4072</name>
    <dbReference type="NCBI Taxonomy" id="2005467"/>
    <lineage>
        <taxon>Bacteria</taxon>
        <taxon>Bacillati</taxon>
        <taxon>Cyanobacteriota</taxon>
        <taxon>Cyanophyceae</taxon>
        <taxon>Nostocales</taxon>
        <taxon>Nostocaceae</taxon>
        <taxon>Nostoc</taxon>
    </lineage>
</organism>
<dbReference type="RefSeq" id="WP_146195943.1">
    <property type="nucleotide sequence ID" value="NZ_BDUD01000007.1"/>
</dbReference>
<evidence type="ECO:0000313" key="1">
    <source>
        <dbReference type="EMBL" id="GBG23649.1"/>
    </source>
</evidence>
<gene>
    <name evidence="1" type="ORF">NIES4072_73610</name>
</gene>
<evidence type="ECO:0000313" key="2">
    <source>
        <dbReference type="Proteomes" id="UP000245124"/>
    </source>
</evidence>
<name>A0A2R5G025_NOSCO</name>
<keyword evidence="2" id="KW-1185">Reference proteome</keyword>
<dbReference type="EMBL" id="BDUD01000007">
    <property type="protein sequence ID" value="GBG23649.1"/>
    <property type="molecule type" value="Genomic_DNA"/>
</dbReference>
<accession>A0A2R5G025</accession>